<name>A0ABX0K5K1_9PROT</name>
<sequence length="217" mass="23879">MKILGLTGGIGMGKTTVARMLRQGGFPVFDSDAEVHRLQGPGGAAVEAIGRLVPAALVAGQGTNARGRLAGASLDRAILRQAVMADRKLIRLLEHILHPLVFAARARFLRCCRHRGVRWAVLDVPLLFETGGDRRCDLVVVVSAPRQTQIRRIARRRGMSMSEAARMIALQMPDCEKRRRADVVIRTGLSLADTRAQVRALIRTLRSDRSMGKEMRT</sequence>
<dbReference type="PANTHER" id="PTHR10695">
    <property type="entry name" value="DEPHOSPHO-COA KINASE-RELATED"/>
    <property type="match status" value="1"/>
</dbReference>
<evidence type="ECO:0000313" key="7">
    <source>
        <dbReference type="EMBL" id="NHO31032.1"/>
    </source>
</evidence>
<comment type="caution">
    <text evidence="7">The sequence shown here is derived from an EMBL/GenBank/DDBJ whole genome shotgun (WGS) entry which is preliminary data.</text>
</comment>
<evidence type="ECO:0000256" key="3">
    <source>
        <dbReference type="ARBA" id="ARBA00022840"/>
    </source>
</evidence>
<organism evidence="7 8">
    <name type="scientific">Acetobacter fallax</name>
    <dbReference type="NCBI Taxonomy" id="1737473"/>
    <lineage>
        <taxon>Bacteria</taxon>
        <taxon>Pseudomonadati</taxon>
        <taxon>Pseudomonadota</taxon>
        <taxon>Alphaproteobacteria</taxon>
        <taxon>Acetobacterales</taxon>
        <taxon>Acetobacteraceae</taxon>
        <taxon>Acetobacter</taxon>
    </lineage>
</organism>
<dbReference type="PANTHER" id="PTHR10695:SF46">
    <property type="entry name" value="BIFUNCTIONAL COENZYME A SYNTHASE-RELATED"/>
    <property type="match status" value="1"/>
</dbReference>
<keyword evidence="2 5" id="KW-0547">Nucleotide-binding</keyword>
<dbReference type="EC" id="2.7.1.24" evidence="5 6"/>
<gene>
    <name evidence="5" type="primary">coaE</name>
    <name evidence="7" type="ORF">GOB84_00360</name>
</gene>
<proteinExistence type="inferred from homology"/>
<accession>A0ABX0K5K1</accession>
<keyword evidence="5 7" id="KW-0418">Kinase</keyword>
<comment type="similarity">
    <text evidence="1 5">Belongs to the CoaE family.</text>
</comment>
<comment type="subcellular location">
    <subcellularLocation>
        <location evidence="5">Cytoplasm</location>
    </subcellularLocation>
</comment>
<dbReference type="GO" id="GO:0004140">
    <property type="term" value="F:dephospho-CoA kinase activity"/>
    <property type="evidence" value="ECO:0007669"/>
    <property type="project" value="UniProtKB-EC"/>
</dbReference>
<keyword evidence="5 7" id="KW-0808">Transferase</keyword>
<dbReference type="Proteomes" id="UP000615326">
    <property type="component" value="Unassembled WGS sequence"/>
</dbReference>
<comment type="function">
    <text evidence="5">Catalyzes the phosphorylation of the 3'-hydroxyl group of dephosphocoenzyme A to form coenzyme A.</text>
</comment>
<protein>
    <recommendedName>
        <fullName evidence="5 6">Dephospho-CoA kinase</fullName>
        <ecNumber evidence="5 6">2.7.1.24</ecNumber>
    </recommendedName>
    <alternativeName>
        <fullName evidence="5">Dephosphocoenzyme A kinase</fullName>
    </alternativeName>
</protein>
<dbReference type="NCBIfam" id="TIGR00152">
    <property type="entry name" value="dephospho-CoA kinase"/>
    <property type="match status" value="1"/>
</dbReference>
<evidence type="ECO:0000256" key="2">
    <source>
        <dbReference type="ARBA" id="ARBA00022741"/>
    </source>
</evidence>
<comment type="catalytic activity">
    <reaction evidence="5">
        <text>3'-dephospho-CoA + ATP = ADP + CoA + H(+)</text>
        <dbReference type="Rhea" id="RHEA:18245"/>
        <dbReference type="ChEBI" id="CHEBI:15378"/>
        <dbReference type="ChEBI" id="CHEBI:30616"/>
        <dbReference type="ChEBI" id="CHEBI:57287"/>
        <dbReference type="ChEBI" id="CHEBI:57328"/>
        <dbReference type="ChEBI" id="CHEBI:456216"/>
        <dbReference type="EC" id="2.7.1.24"/>
    </reaction>
</comment>
<dbReference type="EMBL" id="WOSW01000001">
    <property type="protein sequence ID" value="NHO31032.1"/>
    <property type="molecule type" value="Genomic_DNA"/>
</dbReference>
<comment type="pathway">
    <text evidence="5">Cofactor biosynthesis; coenzyme A biosynthesis; CoA from (R)-pantothenate: step 5/5.</text>
</comment>
<dbReference type="RefSeq" id="WP_173575637.1">
    <property type="nucleotide sequence ID" value="NZ_WOSW01000001.1"/>
</dbReference>
<evidence type="ECO:0000256" key="4">
    <source>
        <dbReference type="ARBA" id="ARBA00022993"/>
    </source>
</evidence>
<dbReference type="InterPro" id="IPR027417">
    <property type="entry name" value="P-loop_NTPase"/>
</dbReference>
<evidence type="ECO:0000256" key="5">
    <source>
        <dbReference type="HAMAP-Rule" id="MF_00376"/>
    </source>
</evidence>
<keyword evidence="8" id="KW-1185">Reference proteome</keyword>
<dbReference type="CDD" id="cd02022">
    <property type="entry name" value="DPCK"/>
    <property type="match status" value="1"/>
</dbReference>
<dbReference type="SUPFAM" id="SSF52540">
    <property type="entry name" value="P-loop containing nucleoside triphosphate hydrolases"/>
    <property type="match status" value="1"/>
</dbReference>
<dbReference type="InterPro" id="IPR001977">
    <property type="entry name" value="Depp_CoAkinase"/>
</dbReference>
<dbReference type="PROSITE" id="PS51219">
    <property type="entry name" value="DPCK"/>
    <property type="match status" value="1"/>
</dbReference>
<evidence type="ECO:0000256" key="1">
    <source>
        <dbReference type="ARBA" id="ARBA00009018"/>
    </source>
</evidence>
<dbReference type="Gene3D" id="3.40.50.300">
    <property type="entry name" value="P-loop containing nucleotide triphosphate hydrolases"/>
    <property type="match status" value="1"/>
</dbReference>
<feature type="binding site" evidence="5">
    <location>
        <begin position="11"/>
        <end position="16"/>
    </location>
    <ligand>
        <name>ATP</name>
        <dbReference type="ChEBI" id="CHEBI:30616"/>
    </ligand>
</feature>
<keyword evidence="4 5" id="KW-0173">Coenzyme A biosynthesis</keyword>
<keyword evidence="5" id="KW-0963">Cytoplasm</keyword>
<evidence type="ECO:0000256" key="6">
    <source>
        <dbReference type="NCBIfam" id="TIGR00152"/>
    </source>
</evidence>
<dbReference type="HAMAP" id="MF_00376">
    <property type="entry name" value="Dephospho_CoA_kinase"/>
    <property type="match status" value="1"/>
</dbReference>
<reference evidence="7 8" key="1">
    <citation type="journal article" date="2020" name="Int. J. Syst. Evol. Microbiol.">
        <title>Novel acetic acid bacteria from cider fermentations: Acetobacter conturbans sp. nov. and Acetobacter fallax sp. nov.</title>
        <authorList>
            <person name="Sombolestani A.S."/>
            <person name="Cleenwerck I."/>
            <person name="Cnockaert M."/>
            <person name="Borremans W."/>
            <person name="Wieme A.D."/>
            <person name="De Vuyst L."/>
            <person name="Vandamme P."/>
        </authorList>
    </citation>
    <scope>NUCLEOTIDE SEQUENCE [LARGE SCALE GENOMIC DNA]</scope>
    <source>
        <strain evidence="7 8">LMG 1637</strain>
    </source>
</reference>
<dbReference type="Pfam" id="PF01121">
    <property type="entry name" value="CoaE"/>
    <property type="match status" value="1"/>
</dbReference>
<evidence type="ECO:0000313" key="8">
    <source>
        <dbReference type="Proteomes" id="UP000615326"/>
    </source>
</evidence>
<keyword evidence="3 5" id="KW-0067">ATP-binding</keyword>